<feature type="compositionally biased region" description="Polar residues" evidence="1">
    <location>
        <begin position="107"/>
        <end position="124"/>
    </location>
</feature>
<feature type="compositionally biased region" description="Polar residues" evidence="1">
    <location>
        <begin position="379"/>
        <end position="393"/>
    </location>
</feature>
<feature type="compositionally biased region" description="Basic and acidic residues" evidence="1">
    <location>
        <begin position="57"/>
        <end position="69"/>
    </location>
</feature>
<dbReference type="Proteomes" id="UP001408356">
    <property type="component" value="Unassembled WGS sequence"/>
</dbReference>
<organism evidence="2 3">
    <name type="scientific">Seiridium unicorne</name>
    <dbReference type="NCBI Taxonomy" id="138068"/>
    <lineage>
        <taxon>Eukaryota</taxon>
        <taxon>Fungi</taxon>
        <taxon>Dikarya</taxon>
        <taxon>Ascomycota</taxon>
        <taxon>Pezizomycotina</taxon>
        <taxon>Sordariomycetes</taxon>
        <taxon>Xylariomycetidae</taxon>
        <taxon>Amphisphaeriales</taxon>
        <taxon>Sporocadaceae</taxon>
        <taxon>Seiridium</taxon>
    </lineage>
</organism>
<protein>
    <submittedName>
        <fullName evidence="2">Uncharacterized protein</fullName>
    </submittedName>
</protein>
<keyword evidence="3" id="KW-1185">Reference proteome</keyword>
<evidence type="ECO:0000313" key="3">
    <source>
        <dbReference type="Proteomes" id="UP001408356"/>
    </source>
</evidence>
<sequence length="415" mass="44413">MSVLSIMKKGRQQAKEQTVKESEKEKTEQAKVPYKHVPTHAAVDALSGAPSSWQQDYRSRIREQNERRNSVVASERNSKSMPRVSSSLSTVSYPLAHASPVVPISKVHSSSSLPPAWQQRSPLSYTKDDYFSQSTSRKGKEREAIPPVPPLPVMKNGRVVGPNRSNSRLNTGAYRVGSSGNSSSSEDDLEVRHVRPVSLSASYATASQGAHGRSSHRGTDSPPSHMPHQRTVSAQSNGPYSQSSRAHRFTAPQPMNQALGVKGSIASFPAPPSTIGSAMSSPEISNSVSYASSAMSGGSTTSSSAASTPAASVIASFPSAEKLAPLTNNGSQKTVTSKNIDQAERETSYTSDLSKKYPPISKSGHRANVLTKSRPHSISDMTKGQVTSPEVQSLRSIKKNRWSFLSSKRPAATAA</sequence>
<feature type="region of interest" description="Disordered" evidence="1">
    <location>
        <begin position="106"/>
        <end position="246"/>
    </location>
</feature>
<proteinExistence type="predicted"/>
<feature type="region of interest" description="Disordered" evidence="1">
    <location>
        <begin position="324"/>
        <end position="393"/>
    </location>
</feature>
<gene>
    <name evidence="2" type="ORF">SUNI508_12396</name>
</gene>
<reference evidence="2 3" key="1">
    <citation type="journal article" date="2024" name="J. Plant Pathol.">
        <title>Sequence and assembly of the genome of Seiridium unicorne, isolate CBS 538.82, causal agent of cypress canker disease.</title>
        <authorList>
            <person name="Scali E."/>
            <person name="Rocca G.D."/>
            <person name="Danti R."/>
            <person name="Garbelotto M."/>
            <person name="Barberini S."/>
            <person name="Baroncelli R."/>
            <person name="Emiliani G."/>
        </authorList>
    </citation>
    <scope>NUCLEOTIDE SEQUENCE [LARGE SCALE GENOMIC DNA]</scope>
    <source>
        <strain evidence="2 3">BM-138-508</strain>
    </source>
</reference>
<feature type="compositionally biased region" description="Polar residues" evidence="1">
    <location>
        <begin position="230"/>
        <end position="244"/>
    </location>
</feature>
<dbReference type="EMBL" id="JARVKF010000449">
    <property type="protein sequence ID" value="KAK9412797.1"/>
    <property type="molecule type" value="Genomic_DNA"/>
</dbReference>
<comment type="caution">
    <text evidence="2">The sequence shown here is derived from an EMBL/GenBank/DDBJ whole genome shotgun (WGS) entry which is preliminary data.</text>
</comment>
<feature type="compositionally biased region" description="Polar residues" evidence="1">
    <location>
        <begin position="199"/>
        <end position="208"/>
    </location>
</feature>
<accession>A0ABR2UE35</accession>
<feature type="compositionally biased region" description="Polar residues" evidence="1">
    <location>
        <begin position="326"/>
        <end position="340"/>
    </location>
</feature>
<feature type="region of interest" description="Disordered" evidence="1">
    <location>
        <begin position="1"/>
        <end position="85"/>
    </location>
</feature>
<evidence type="ECO:0000313" key="2">
    <source>
        <dbReference type="EMBL" id="KAK9412797.1"/>
    </source>
</evidence>
<name>A0ABR2UE35_9PEZI</name>
<feature type="compositionally biased region" description="Basic and acidic residues" evidence="1">
    <location>
        <begin position="13"/>
        <end position="29"/>
    </location>
</feature>
<evidence type="ECO:0000256" key="1">
    <source>
        <dbReference type="SAM" id="MobiDB-lite"/>
    </source>
</evidence>